<sequence length="292" mass="33516">MDDATCCRDIWLNLVRRFQVKVENNTAGLKARWMLTTCGEENLDKWLMKDKAIIKSILDMGGHMTSYRLAWNGSAMPTQVIYDELRREYNSRNPKLPDWAKSKEKSAEKSSKDSGSKSDHALSTEETKKKKPDMSKIKCYDCKKLGHFRRDCPEEDEKDKKKGKKDKEKKNKEKEKSKESRKDESKSKEGSDSKSHAAGCSKSREKESQANVVKEIEYTTMTWRMSLCLAFRLFRIARTKNGILLMMKTKTTVSLPLGHHSTLLVIPTMFLQVKIGTSVTLPWMVDLKTSTS</sequence>
<dbReference type="SMART" id="SM00343">
    <property type="entry name" value="ZnF_C2HC"/>
    <property type="match status" value="1"/>
</dbReference>
<name>A0A4S8MGZ1_DENBC</name>
<feature type="region of interest" description="Disordered" evidence="3">
    <location>
        <begin position="93"/>
        <end position="130"/>
    </location>
</feature>
<keyword evidence="2" id="KW-0479">Metal-binding</keyword>
<keyword evidence="6" id="KW-1185">Reference proteome</keyword>
<feature type="compositionally biased region" description="Basic and acidic residues" evidence="3">
    <location>
        <begin position="165"/>
        <end position="195"/>
    </location>
</feature>
<evidence type="ECO:0000256" key="1">
    <source>
        <dbReference type="ARBA" id="ARBA00022664"/>
    </source>
</evidence>
<dbReference type="InterPro" id="IPR036875">
    <property type="entry name" value="Znf_CCHC_sf"/>
</dbReference>
<dbReference type="Proteomes" id="UP000297245">
    <property type="component" value="Unassembled WGS sequence"/>
</dbReference>
<keyword evidence="2" id="KW-0862">Zinc</keyword>
<dbReference type="GO" id="GO:0006397">
    <property type="term" value="P:mRNA processing"/>
    <property type="evidence" value="ECO:0007669"/>
    <property type="project" value="UniProtKB-KW"/>
</dbReference>
<dbReference type="Gene3D" id="4.10.60.10">
    <property type="entry name" value="Zinc finger, CCHC-type"/>
    <property type="match status" value="1"/>
</dbReference>
<evidence type="ECO:0000259" key="4">
    <source>
        <dbReference type="PROSITE" id="PS50158"/>
    </source>
</evidence>
<keyword evidence="1" id="KW-0507">mRNA processing</keyword>
<dbReference type="InterPro" id="IPR001878">
    <property type="entry name" value="Znf_CCHC"/>
</dbReference>
<evidence type="ECO:0000256" key="2">
    <source>
        <dbReference type="PROSITE-ProRule" id="PRU00047"/>
    </source>
</evidence>
<dbReference type="AlphaFoldDB" id="A0A4S8MGZ1"/>
<dbReference type="Pfam" id="PF00098">
    <property type="entry name" value="zf-CCHC"/>
    <property type="match status" value="1"/>
</dbReference>
<accession>A0A4S8MGZ1</accession>
<dbReference type="GO" id="GO:0008270">
    <property type="term" value="F:zinc ion binding"/>
    <property type="evidence" value="ECO:0007669"/>
    <property type="project" value="UniProtKB-KW"/>
</dbReference>
<feature type="domain" description="CCHC-type" evidence="4">
    <location>
        <begin position="138"/>
        <end position="154"/>
    </location>
</feature>
<dbReference type="OrthoDB" id="116316at2759"/>
<evidence type="ECO:0000313" key="6">
    <source>
        <dbReference type="Proteomes" id="UP000297245"/>
    </source>
</evidence>
<organism evidence="5 6">
    <name type="scientific">Dendrothele bispora (strain CBS 962.96)</name>
    <dbReference type="NCBI Taxonomy" id="1314807"/>
    <lineage>
        <taxon>Eukaryota</taxon>
        <taxon>Fungi</taxon>
        <taxon>Dikarya</taxon>
        <taxon>Basidiomycota</taxon>
        <taxon>Agaricomycotina</taxon>
        <taxon>Agaricomycetes</taxon>
        <taxon>Agaricomycetidae</taxon>
        <taxon>Agaricales</taxon>
        <taxon>Agaricales incertae sedis</taxon>
        <taxon>Dendrothele</taxon>
    </lineage>
</organism>
<evidence type="ECO:0000313" key="5">
    <source>
        <dbReference type="EMBL" id="THV01792.1"/>
    </source>
</evidence>
<evidence type="ECO:0000256" key="3">
    <source>
        <dbReference type="SAM" id="MobiDB-lite"/>
    </source>
</evidence>
<keyword evidence="2" id="KW-0863">Zinc-finger</keyword>
<dbReference type="SUPFAM" id="SSF57756">
    <property type="entry name" value="Retrovirus zinc finger-like domains"/>
    <property type="match status" value="1"/>
</dbReference>
<dbReference type="GO" id="GO:0003676">
    <property type="term" value="F:nucleic acid binding"/>
    <property type="evidence" value="ECO:0007669"/>
    <property type="project" value="InterPro"/>
</dbReference>
<protein>
    <recommendedName>
        <fullName evidence="4">CCHC-type domain-containing protein</fullName>
    </recommendedName>
</protein>
<proteinExistence type="predicted"/>
<dbReference type="PROSITE" id="PS50158">
    <property type="entry name" value="ZF_CCHC"/>
    <property type="match status" value="1"/>
</dbReference>
<gene>
    <name evidence="5" type="ORF">K435DRAFT_793109</name>
</gene>
<reference evidence="5 6" key="1">
    <citation type="journal article" date="2019" name="Nat. Ecol. Evol.">
        <title>Megaphylogeny resolves global patterns of mushroom evolution.</title>
        <authorList>
            <person name="Varga T."/>
            <person name="Krizsan K."/>
            <person name="Foldi C."/>
            <person name="Dima B."/>
            <person name="Sanchez-Garcia M."/>
            <person name="Sanchez-Ramirez S."/>
            <person name="Szollosi G.J."/>
            <person name="Szarkandi J.G."/>
            <person name="Papp V."/>
            <person name="Albert L."/>
            <person name="Andreopoulos W."/>
            <person name="Angelini C."/>
            <person name="Antonin V."/>
            <person name="Barry K.W."/>
            <person name="Bougher N.L."/>
            <person name="Buchanan P."/>
            <person name="Buyck B."/>
            <person name="Bense V."/>
            <person name="Catcheside P."/>
            <person name="Chovatia M."/>
            <person name="Cooper J."/>
            <person name="Damon W."/>
            <person name="Desjardin D."/>
            <person name="Finy P."/>
            <person name="Geml J."/>
            <person name="Haridas S."/>
            <person name="Hughes K."/>
            <person name="Justo A."/>
            <person name="Karasinski D."/>
            <person name="Kautmanova I."/>
            <person name="Kiss B."/>
            <person name="Kocsube S."/>
            <person name="Kotiranta H."/>
            <person name="LaButti K.M."/>
            <person name="Lechner B.E."/>
            <person name="Liimatainen K."/>
            <person name="Lipzen A."/>
            <person name="Lukacs Z."/>
            <person name="Mihaltcheva S."/>
            <person name="Morgado L.N."/>
            <person name="Niskanen T."/>
            <person name="Noordeloos M.E."/>
            <person name="Ohm R.A."/>
            <person name="Ortiz-Santana B."/>
            <person name="Ovrebo C."/>
            <person name="Racz N."/>
            <person name="Riley R."/>
            <person name="Savchenko A."/>
            <person name="Shiryaev A."/>
            <person name="Soop K."/>
            <person name="Spirin V."/>
            <person name="Szebenyi C."/>
            <person name="Tomsovsky M."/>
            <person name="Tulloss R.E."/>
            <person name="Uehling J."/>
            <person name="Grigoriev I.V."/>
            <person name="Vagvolgyi C."/>
            <person name="Papp T."/>
            <person name="Martin F.M."/>
            <person name="Miettinen O."/>
            <person name="Hibbett D.S."/>
            <person name="Nagy L.G."/>
        </authorList>
    </citation>
    <scope>NUCLEOTIDE SEQUENCE [LARGE SCALE GENOMIC DNA]</scope>
    <source>
        <strain evidence="5 6">CBS 962.96</strain>
    </source>
</reference>
<feature type="region of interest" description="Disordered" evidence="3">
    <location>
        <begin position="152"/>
        <end position="206"/>
    </location>
</feature>
<feature type="compositionally biased region" description="Basic and acidic residues" evidence="3">
    <location>
        <begin position="98"/>
        <end position="130"/>
    </location>
</feature>
<dbReference type="EMBL" id="ML179085">
    <property type="protein sequence ID" value="THV01792.1"/>
    <property type="molecule type" value="Genomic_DNA"/>
</dbReference>